<sequence>MTTASLPARTASRGSGTGAELGRRPSGLPGQRRSTNLVIYFVALILIGLTLAPVAYIILGGFRTNSEITVDPSGFPSSWQWSNYTDVLGSGTFWTQVGNSTIAAVATTLFVVALGLMAAYALSRYAFRGRGAIYALFTAGLMFPMTVAITPLYILVRSIGLTNTLGGVIVPQIAFALPITIIILVPFLAAIPSELQEAAAIDGLGRLGFFFRMVVRLAIPGVITVGILAFVASWNSYMLPLFILNSESAYTLPLGTQAFASRYAVDTSKVLAFTSLSMIPALIFFSLFERRIVGGLTGAVKG</sequence>
<keyword evidence="4 7" id="KW-0812">Transmembrane</keyword>
<dbReference type="Proteomes" id="UP000309133">
    <property type="component" value="Unassembled WGS sequence"/>
</dbReference>
<dbReference type="EMBL" id="SSSM01000001">
    <property type="protein sequence ID" value="THG32911.1"/>
    <property type="molecule type" value="Genomic_DNA"/>
</dbReference>
<gene>
    <name evidence="10" type="ORF">E6C64_00615</name>
</gene>
<feature type="transmembrane region" description="Helical" evidence="7">
    <location>
        <begin position="270"/>
        <end position="288"/>
    </location>
</feature>
<evidence type="ECO:0000256" key="6">
    <source>
        <dbReference type="ARBA" id="ARBA00023136"/>
    </source>
</evidence>
<accession>A0A4S4FRI4</accession>
<evidence type="ECO:0000256" key="5">
    <source>
        <dbReference type="ARBA" id="ARBA00022989"/>
    </source>
</evidence>
<dbReference type="Pfam" id="PF00528">
    <property type="entry name" value="BPD_transp_1"/>
    <property type="match status" value="1"/>
</dbReference>
<reference evidence="10 11" key="1">
    <citation type="submission" date="2019-04" db="EMBL/GenBank/DDBJ databases">
        <authorList>
            <person name="Jiang L."/>
        </authorList>
    </citation>
    <scope>NUCLEOTIDE SEQUENCE [LARGE SCALE GENOMIC DNA]</scope>
    <source>
        <strain evidence="10 11">YIM 131853</strain>
    </source>
</reference>
<name>A0A4S4FRI4_9MICO</name>
<feature type="transmembrane region" description="Helical" evidence="7">
    <location>
        <begin position="213"/>
        <end position="234"/>
    </location>
</feature>
<protein>
    <submittedName>
        <fullName evidence="10">Carbohydrate ABC transporter permease</fullName>
    </submittedName>
</protein>
<comment type="similarity">
    <text evidence="7">Belongs to the binding-protein-dependent transport system permease family.</text>
</comment>
<keyword evidence="3" id="KW-1003">Cell membrane</keyword>
<dbReference type="InterPro" id="IPR035906">
    <property type="entry name" value="MetI-like_sf"/>
</dbReference>
<evidence type="ECO:0000256" key="3">
    <source>
        <dbReference type="ARBA" id="ARBA00022475"/>
    </source>
</evidence>
<dbReference type="PANTHER" id="PTHR43744:SF12">
    <property type="entry name" value="ABC TRANSPORTER PERMEASE PROTEIN MG189-RELATED"/>
    <property type="match status" value="1"/>
</dbReference>
<proteinExistence type="inferred from homology"/>
<comment type="subcellular location">
    <subcellularLocation>
        <location evidence="1 7">Cell membrane</location>
        <topology evidence="1 7">Multi-pass membrane protein</topology>
    </subcellularLocation>
</comment>
<dbReference type="RefSeq" id="WP_136425692.1">
    <property type="nucleotide sequence ID" value="NZ_SSSM01000001.1"/>
</dbReference>
<evidence type="ECO:0000256" key="4">
    <source>
        <dbReference type="ARBA" id="ARBA00022692"/>
    </source>
</evidence>
<evidence type="ECO:0000313" key="11">
    <source>
        <dbReference type="Proteomes" id="UP000309133"/>
    </source>
</evidence>
<feature type="domain" description="ABC transmembrane type-1" evidence="9">
    <location>
        <begin position="97"/>
        <end position="288"/>
    </location>
</feature>
<dbReference type="PROSITE" id="PS50928">
    <property type="entry name" value="ABC_TM1"/>
    <property type="match status" value="1"/>
</dbReference>
<feature type="transmembrane region" description="Helical" evidence="7">
    <location>
        <begin position="102"/>
        <end position="122"/>
    </location>
</feature>
<evidence type="ECO:0000313" key="10">
    <source>
        <dbReference type="EMBL" id="THG32911.1"/>
    </source>
</evidence>
<dbReference type="InterPro" id="IPR000515">
    <property type="entry name" value="MetI-like"/>
</dbReference>
<dbReference type="Gene3D" id="1.10.3720.10">
    <property type="entry name" value="MetI-like"/>
    <property type="match status" value="1"/>
</dbReference>
<feature type="transmembrane region" description="Helical" evidence="7">
    <location>
        <begin position="168"/>
        <end position="192"/>
    </location>
</feature>
<dbReference type="SUPFAM" id="SSF161098">
    <property type="entry name" value="MetI-like"/>
    <property type="match status" value="1"/>
</dbReference>
<comment type="caution">
    <text evidence="10">The sequence shown here is derived from an EMBL/GenBank/DDBJ whole genome shotgun (WGS) entry which is preliminary data.</text>
</comment>
<evidence type="ECO:0000256" key="8">
    <source>
        <dbReference type="SAM" id="MobiDB-lite"/>
    </source>
</evidence>
<keyword evidence="2 7" id="KW-0813">Transport</keyword>
<evidence type="ECO:0000259" key="9">
    <source>
        <dbReference type="PROSITE" id="PS50928"/>
    </source>
</evidence>
<dbReference type="CDD" id="cd06261">
    <property type="entry name" value="TM_PBP2"/>
    <property type="match status" value="1"/>
</dbReference>
<feature type="region of interest" description="Disordered" evidence="8">
    <location>
        <begin position="1"/>
        <end position="28"/>
    </location>
</feature>
<organism evidence="10 11">
    <name type="scientific">Naasia lichenicola</name>
    <dbReference type="NCBI Taxonomy" id="2565933"/>
    <lineage>
        <taxon>Bacteria</taxon>
        <taxon>Bacillati</taxon>
        <taxon>Actinomycetota</taxon>
        <taxon>Actinomycetes</taxon>
        <taxon>Micrococcales</taxon>
        <taxon>Microbacteriaceae</taxon>
        <taxon>Naasia</taxon>
    </lineage>
</organism>
<dbReference type="OrthoDB" id="9794684at2"/>
<dbReference type="PANTHER" id="PTHR43744">
    <property type="entry name" value="ABC TRANSPORTER PERMEASE PROTEIN MG189-RELATED-RELATED"/>
    <property type="match status" value="1"/>
</dbReference>
<dbReference type="AlphaFoldDB" id="A0A4S4FRI4"/>
<dbReference type="GO" id="GO:0055085">
    <property type="term" value="P:transmembrane transport"/>
    <property type="evidence" value="ECO:0007669"/>
    <property type="project" value="InterPro"/>
</dbReference>
<keyword evidence="6 7" id="KW-0472">Membrane</keyword>
<dbReference type="GO" id="GO:0005886">
    <property type="term" value="C:plasma membrane"/>
    <property type="evidence" value="ECO:0007669"/>
    <property type="project" value="UniProtKB-SubCell"/>
</dbReference>
<feature type="transmembrane region" description="Helical" evidence="7">
    <location>
        <begin position="37"/>
        <end position="59"/>
    </location>
</feature>
<feature type="transmembrane region" description="Helical" evidence="7">
    <location>
        <begin position="134"/>
        <end position="156"/>
    </location>
</feature>
<keyword evidence="11" id="KW-1185">Reference proteome</keyword>
<keyword evidence="5 7" id="KW-1133">Transmembrane helix</keyword>
<evidence type="ECO:0000256" key="2">
    <source>
        <dbReference type="ARBA" id="ARBA00022448"/>
    </source>
</evidence>
<evidence type="ECO:0000256" key="1">
    <source>
        <dbReference type="ARBA" id="ARBA00004651"/>
    </source>
</evidence>
<evidence type="ECO:0000256" key="7">
    <source>
        <dbReference type="RuleBase" id="RU363032"/>
    </source>
</evidence>